<protein>
    <submittedName>
        <fullName evidence="3">ABC transporter substrate-binding protein</fullName>
    </submittedName>
</protein>
<reference evidence="3 4" key="1">
    <citation type="submission" date="2019-06" db="EMBL/GenBank/DDBJ databases">
        <title>Whole genome shotgun sequence of Corynebacterium variabile NBRC 15286.</title>
        <authorList>
            <person name="Hosoyama A."/>
            <person name="Uohara A."/>
            <person name="Ohji S."/>
            <person name="Ichikawa N."/>
        </authorList>
    </citation>
    <scope>NUCLEOTIDE SEQUENCE [LARGE SCALE GENOMIC DNA]</scope>
    <source>
        <strain evidence="3 4">NBRC 15286</strain>
    </source>
</reference>
<feature type="domain" description="SsuA/THI5-like" evidence="2">
    <location>
        <begin position="54"/>
        <end position="256"/>
    </location>
</feature>
<evidence type="ECO:0000313" key="3">
    <source>
        <dbReference type="EMBL" id="GEC86237.1"/>
    </source>
</evidence>
<dbReference type="Gene3D" id="3.40.190.10">
    <property type="entry name" value="Periplasmic binding protein-like II"/>
    <property type="match status" value="2"/>
</dbReference>
<dbReference type="InterPro" id="IPR015168">
    <property type="entry name" value="SsuA/THI5"/>
</dbReference>
<sequence length="341" mass="37213">MRRLLTALLGILGLLASLALAGCAGTGGATELADGRYELKYQGTPGSVNLPELAEDLGYFDNIALNRVSDTSSGPISIQNVATGETDFGSAFNGAIAKLRASGAKITGVVDSYGADAETYNGFLVKKDSDIHTGKDLIGRTIGMNTLGAHAEFITREWLRQQGLTPEEIGKVNLVVVEPVNNEEALRSGQIDVGAVSGPFLQRAAASGDFREIYTDKDLFDEFSYGSWIFRDNFIEKSPDAVADFTQGVARAIRWLQTTDRQTVVDRYKTIMAGRDRDEDPALAEYYRSSSILKPGGVIQPEEFSIWTDWLVRNGEFHDDEVNPDDLFTNEFNPYATGELT</sequence>
<comment type="caution">
    <text evidence="3">The sequence shown here is derived from an EMBL/GenBank/DDBJ whole genome shotgun (WGS) entry which is preliminary data.</text>
</comment>
<dbReference type="RefSeq" id="WP_141329773.1">
    <property type="nucleotide sequence ID" value="NZ_BJNT01000011.1"/>
</dbReference>
<feature type="signal peptide" evidence="1">
    <location>
        <begin position="1"/>
        <end position="21"/>
    </location>
</feature>
<feature type="chain" id="PRO_5039421574" evidence="1">
    <location>
        <begin position="22"/>
        <end position="341"/>
    </location>
</feature>
<dbReference type="AlphaFoldDB" id="A0A4Y4C523"/>
<dbReference type="Proteomes" id="UP000319986">
    <property type="component" value="Unassembled WGS sequence"/>
</dbReference>
<accession>A0A4Y4C523</accession>
<name>A0A4Y4C523_9CORY</name>
<evidence type="ECO:0000259" key="2">
    <source>
        <dbReference type="Pfam" id="PF09084"/>
    </source>
</evidence>
<evidence type="ECO:0000256" key="1">
    <source>
        <dbReference type="SAM" id="SignalP"/>
    </source>
</evidence>
<gene>
    <name evidence="3" type="ORF">CVA01_15510</name>
</gene>
<dbReference type="SUPFAM" id="SSF53850">
    <property type="entry name" value="Periplasmic binding protein-like II"/>
    <property type="match status" value="1"/>
</dbReference>
<dbReference type="PANTHER" id="PTHR30024">
    <property type="entry name" value="ALIPHATIC SULFONATES-BINDING PROTEIN-RELATED"/>
    <property type="match status" value="1"/>
</dbReference>
<dbReference type="PROSITE" id="PS51257">
    <property type="entry name" value="PROKAR_LIPOPROTEIN"/>
    <property type="match status" value="1"/>
</dbReference>
<keyword evidence="1" id="KW-0732">Signal</keyword>
<dbReference type="GeneID" id="82887689"/>
<evidence type="ECO:0000313" key="4">
    <source>
        <dbReference type="Proteomes" id="UP000319986"/>
    </source>
</evidence>
<organism evidence="3 4">
    <name type="scientific">Corynebacterium variabile</name>
    <dbReference type="NCBI Taxonomy" id="1727"/>
    <lineage>
        <taxon>Bacteria</taxon>
        <taxon>Bacillati</taxon>
        <taxon>Actinomycetota</taxon>
        <taxon>Actinomycetes</taxon>
        <taxon>Mycobacteriales</taxon>
        <taxon>Corynebacteriaceae</taxon>
        <taxon>Corynebacterium</taxon>
    </lineage>
</organism>
<dbReference type="Pfam" id="PF09084">
    <property type="entry name" value="NMT1"/>
    <property type="match status" value="1"/>
</dbReference>
<dbReference type="EMBL" id="BJNT01000011">
    <property type="protein sequence ID" value="GEC86237.1"/>
    <property type="molecule type" value="Genomic_DNA"/>
</dbReference>
<proteinExistence type="predicted"/>